<protein>
    <submittedName>
        <fullName evidence="2">10015_t:CDS:1</fullName>
    </submittedName>
</protein>
<sequence>NFLRNSEDSRPVNFFMKFKYCSKKIGSQDYGLRLSEALQDVPKSEKLLNLKRRWEADEYRNDWSSYEDEREKRKADKKVKRRKCKAHVAFHEELDERLDGKKLPDTTVSSTSLASSSISNQQEQSFEFPGESQDNEEERVAYEELELHAEESIRGDEEKWIMGDTDLHDALTKWKQKKVWPRTDLGFYDIVDVTPGSNSDFVRSLPIDIVHEIRQSKSLPTIKMDDTDTMKQYIIDFIKTKDFRKFVDEGYMKTRINNNTKFIWDYLNLLVESFERDNDLADHNLSELGYREIFLSPLMRSLFRGMHRDLHIYFGEKCLFASSEDRNLEKNDEEDRSAGRKIDIIWSMKPTDLEFSISEVSGPPNQHNHTHFFNDKLKIAKMLKVIINRIVRKYGGAGMNLGLLKLNEIIVYEMSIPSHGIYVFCEVLRSKLPTNEVEVGLMLRSVPALLKFRKLLEESLDNLKDYIQDACTRTPDDNENACLFITHTDVTPTANRTQSEKKKK</sequence>
<dbReference type="EMBL" id="CAJVPJ010003133">
    <property type="protein sequence ID" value="CAG8635626.1"/>
    <property type="molecule type" value="Genomic_DNA"/>
</dbReference>
<keyword evidence="3" id="KW-1185">Reference proteome</keyword>
<organism evidence="2 3">
    <name type="scientific">Paraglomus occultum</name>
    <dbReference type="NCBI Taxonomy" id="144539"/>
    <lineage>
        <taxon>Eukaryota</taxon>
        <taxon>Fungi</taxon>
        <taxon>Fungi incertae sedis</taxon>
        <taxon>Mucoromycota</taxon>
        <taxon>Glomeromycotina</taxon>
        <taxon>Glomeromycetes</taxon>
        <taxon>Paraglomerales</taxon>
        <taxon>Paraglomeraceae</taxon>
        <taxon>Paraglomus</taxon>
    </lineage>
</organism>
<feature type="compositionally biased region" description="Low complexity" evidence="1">
    <location>
        <begin position="106"/>
        <end position="119"/>
    </location>
</feature>
<dbReference type="AlphaFoldDB" id="A0A9N9DD78"/>
<gene>
    <name evidence="2" type="ORF">POCULU_LOCUS9141</name>
</gene>
<feature type="region of interest" description="Disordered" evidence="1">
    <location>
        <begin position="101"/>
        <end position="140"/>
    </location>
</feature>
<feature type="non-terminal residue" evidence="2">
    <location>
        <position position="504"/>
    </location>
</feature>
<reference evidence="2" key="1">
    <citation type="submission" date="2021-06" db="EMBL/GenBank/DDBJ databases">
        <authorList>
            <person name="Kallberg Y."/>
            <person name="Tangrot J."/>
            <person name="Rosling A."/>
        </authorList>
    </citation>
    <scope>NUCLEOTIDE SEQUENCE</scope>
    <source>
        <strain evidence="2">IA702</strain>
    </source>
</reference>
<accession>A0A9N9DD78</accession>
<name>A0A9N9DD78_9GLOM</name>
<dbReference type="Proteomes" id="UP000789572">
    <property type="component" value="Unassembled WGS sequence"/>
</dbReference>
<proteinExistence type="predicted"/>
<dbReference type="OrthoDB" id="2431558at2759"/>
<evidence type="ECO:0000256" key="1">
    <source>
        <dbReference type="SAM" id="MobiDB-lite"/>
    </source>
</evidence>
<evidence type="ECO:0000313" key="3">
    <source>
        <dbReference type="Proteomes" id="UP000789572"/>
    </source>
</evidence>
<comment type="caution">
    <text evidence="2">The sequence shown here is derived from an EMBL/GenBank/DDBJ whole genome shotgun (WGS) entry which is preliminary data.</text>
</comment>
<evidence type="ECO:0000313" key="2">
    <source>
        <dbReference type="EMBL" id="CAG8635626.1"/>
    </source>
</evidence>